<dbReference type="HOGENOM" id="CLU_029872_0_2_6"/>
<dbReference type="PANTHER" id="PTHR43784">
    <property type="entry name" value="GDSL-LIKE LIPASE/ACYLHYDROLASE, PUTATIVE (AFU_ORTHOLOGUE AFUA_2G00820)-RELATED"/>
    <property type="match status" value="1"/>
</dbReference>
<dbReference type="KEGG" id="sod:Sant_P0277"/>
<dbReference type="CDD" id="cd01830">
    <property type="entry name" value="XynE_like"/>
    <property type="match status" value="1"/>
</dbReference>
<proteinExistence type="predicted"/>
<organism evidence="2 3">
    <name type="scientific">Sodalis praecaptivus</name>
    <dbReference type="NCBI Taxonomy" id="1239307"/>
    <lineage>
        <taxon>Bacteria</taxon>
        <taxon>Pseudomonadati</taxon>
        <taxon>Pseudomonadota</taxon>
        <taxon>Gammaproteobacteria</taxon>
        <taxon>Enterobacterales</taxon>
        <taxon>Bruguierivoracaceae</taxon>
        <taxon>Sodalis</taxon>
    </lineage>
</organism>
<dbReference type="EMBL" id="CP006570">
    <property type="protein sequence ID" value="AHF79313.1"/>
    <property type="molecule type" value="Genomic_DNA"/>
</dbReference>
<dbReference type="Pfam" id="PF13472">
    <property type="entry name" value="Lipase_GDSL_2"/>
    <property type="match status" value="1"/>
</dbReference>
<evidence type="ECO:0000259" key="1">
    <source>
        <dbReference type="Pfam" id="PF13472"/>
    </source>
</evidence>
<keyword evidence="2" id="KW-0614">Plasmid</keyword>
<gene>
    <name evidence="2" type="ORF">Sant_P0277</name>
</gene>
<dbReference type="InterPro" id="IPR053140">
    <property type="entry name" value="GDSL_Rv0518-like"/>
</dbReference>
<reference evidence="2 3" key="1">
    <citation type="journal article" date="2014" name="Genome Biol. Evol.">
        <title>Genome degeneration and adaptation in a nascent stage of symbiosis.</title>
        <authorList>
            <person name="Oakeson K.F."/>
            <person name="Gil R."/>
            <person name="Clayton A.L."/>
            <person name="Dunn D.M."/>
            <person name="von Niederhausern A.C."/>
            <person name="Hamil C."/>
            <person name="Aoyagi A."/>
            <person name="Duval B."/>
            <person name="Baca A."/>
            <person name="Silva F.J."/>
            <person name="Vallier A."/>
            <person name="Jackson D.G."/>
            <person name="Latorre A."/>
            <person name="Weiss R.B."/>
            <person name="Heddi A."/>
            <person name="Moya A."/>
            <person name="Dale C."/>
        </authorList>
    </citation>
    <scope>NUCLEOTIDE SEQUENCE [LARGE SCALE GENOMIC DNA]</scope>
    <source>
        <strain evidence="2 3">HS1</strain>
        <plasmid evidence="3">Plasmid pHS1</plasmid>
    </source>
</reference>
<keyword evidence="3" id="KW-1185">Reference proteome</keyword>
<dbReference type="Gene3D" id="3.40.50.1110">
    <property type="entry name" value="SGNH hydrolase"/>
    <property type="match status" value="1"/>
</dbReference>
<geneLocation type="plasmid" evidence="2 3">
    <name>pHS1</name>
</geneLocation>
<dbReference type="OrthoDB" id="1828825at2"/>
<sequence length="420" mass="44658">MLGFALTASAAPGLATKPDWVATWQASPQPTWGSDFLFPTNVPAVLHDQTVRLVARVSLGGQRLRIVLSNTYGREPIVIGKTTIARPTGNGDVAVNGIRAVTFGGQDTSTILPGASLISDPVALAVPALTQLAISIHLPKTTPVNTFHWDGRQTAWIAHGNQTSSTAWAQADSALQSTTARLLLTGIQVETPQRARAVVVLGDSITDGAAASLDNDSRWPDFLAARLAPRGVAVVNAGISGARLLSDGMGVNALARLERDVLTQPGVQSVIVLLGINDIAWPGTAFAESARRPTLDAMAAGYRQVVAQAHARGVRVIGATLTPFENALPNTPLDNYYQPDKNILRQRVNDWIRHSGAFDAVIDFDATLRDPAHPTRIATRYDSGDHLHPGDKGNRALADAVDLEALLPEVSRLPYHALAK</sequence>
<dbReference type="GO" id="GO:0016788">
    <property type="term" value="F:hydrolase activity, acting on ester bonds"/>
    <property type="evidence" value="ECO:0007669"/>
    <property type="project" value="UniProtKB-ARBA"/>
</dbReference>
<dbReference type="InterPro" id="IPR013830">
    <property type="entry name" value="SGNH_hydro"/>
</dbReference>
<dbReference type="PATRIC" id="fig|1239307.3.peg.4827"/>
<protein>
    <submittedName>
        <fullName evidence="2">Lipolytic enzyme, G-D-S-L domain-containing protein</fullName>
    </submittedName>
</protein>
<dbReference type="PANTHER" id="PTHR43784:SF2">
    <property type="entry name" value="GDSL-LIKE LIPASE_ACYLHYDROLASE, PUTATIVE (AFU_ORTHOLOGUE AFUA_2G00820)-RELATED"/>
    <property type="match status" value="1"/>
</dbReference>
<dbReference type="AlphaFoldDB" id="W0I4H0"/>
<accession>W0I4H0</accession>
<evidence type="ECO:0000313" key="3">
    <source>
        <dbReference type="Proteomes" id="UP000019028"/>
    </source>
</evidence>
<dbReference type="SUPFAM" id="SSF52266">
    <property type="entry name" value="SGNH hydrolase"/>
    <property type="match status" value="1"/>
</dbReference>
<feature type="domain" description="SGNH hydrolase-type esterase" evidence="1">
    <location>
        <begin position="200"/>
        <end position="396"/>
    </location>
</feature>
<name>W0I4H0_9GAMM</name>
<dbReference type="Proteomes" id="UP000019028">
    <property type="component" value="Plasmid pHS1"/>
</dbReference>
<evidence type="ECO:0000313" key="2">
    <source>
        <dbReference type="EMBL" id="AHF79313.1"/>
    </source>
</evidence>
<dbReference type="InterPro" id="IPR036514">
    <property type="entry name" value="SGNH_hydro_sf"/>
</dbReference>